<proteinExistence type="predicted"/>
<evidence type="ECO:0000313" key="2">
    <source>
        <dbReference type="Proteomes" id="UP000824469"/>
    </source>
</evidence>
<gene>
    <name evidence="1" type="ORF">KI387_000117</name>
</gene>
<organism evidence="1 2">
    <name type="scientific">Taxus chinensis</name>
    <name type="common">Chinese yew</name>
    <name type="synonym">Taxus wallichiana var. chinensis</name>
    <dbReference type="NCBI Taxonomy" id="29808"/>
    <lineage>
        <taxon>Eukaryota</taxon>
        <taxon>Viridiplantae</taxon>
        <taxon>Streptophyta</taxon>
        <taxon>Embryophyta</taxon>
        <taxon>Tracheophyta</taxon>
        <taxon>Spermatophyta</taxon>
        <taxon>Pinopsida</taxon>
        <taxon>Pinidae</taxon>
        <taxon>Conifers II</taxon>
        <taxon>Cupressales</taxon>
        <taxon>Taxaceae</taxon>
        <taxon>Taxus</taxon>
    </lineage>
</organism>
<comment type="caution">
    <text evidence="1">The sequence shown here is derived from an EMBL/GenBank/DDBJ whole genome shotgun (WGS) entry which is preliminary data.</text>
</comment>
<accession>A0AA38LLC4</accession>
<sequence>MAKMLENPKTLLGLKGRLKGIIIRVKCDEVDVGSNLPDEGRLKCYSCSKFSPKGMMGEPALANGDDNVALDLNMGKIPILGSNNAMAIYGKNECRGLWENEACLKNNGDEVLRSPGDVNCTPRTNQ</sequence>
<protein>
    <submittedName>
        <fullName evidence="1">Uncharacterized protein</fullName>
    </submittedName>
</protein>
<evidence type="ECO:0000313" key="1">
    <source>
        <dbReference type="EMBL" id="KAH9328009.1"/>
    </source>
</evidence>
<keyword evidence="2" id="KW-1185">Reference proteome</keyword>
<name>A0AA38LLC4_TAXCH</name>
<reference evidence="1 2" key="1">
    <citation type="journal article" date="2021" name="Nat. Plants">
        <title>The Taxus genome provides insights into paclitaxel biosynthesis.</title>
        <authorList>
            <person name="Xiong X."/>
            <person name="Gou J."/>
            <person name="Liao Q."/>
            <person name="Li Y."/>
            <person name="Zhou Q."/>
            <person name="Bi G."/>
            <person name="Li C."/>
            <person name="Du R."/>
            <person name="Wang X."/>
            <person name="Sun T."/>
            <person name="Guo L."/>
            <person name="Liang H."/>
            <person name="Lu P."/>
            <person name="Wu Y."/>
            <person name="Zhang Z."/>
            <person name="Ro D.K."/>
            <person name="Shang Y."/>
            <person name="Huang S."/>
            <person name="Yan J."/>
        </authorList>
    </citation>
    <scope>NUCLEOTIDE SEQUENCE [LARGE SCALE GENOMIC DNA]</scope>
    <source>
        <strain evidence="1">Ta-2019</strain>
    </source>
</reference>
<feature type="non-terminal residue" evidence="1">
    <location>
        <position position="126"/>
    </location>
</feature>
<dbReference type="AlphaFoldDB" id="A0AA38LLC4"/>
<dbReference type="EMBL" id="JAHRHJ020000001">
    <property type="protein sequence ID" value="KAH9328009.1"/>
    <property type="molecule type" value="Genomic_DNA"/>
</dbReference>
<dbReference type="Proteomes" id="UP000824469">
    <property type="component" value="Unassembled WGS sequence"/>
</dbReference>